<dbReference type="SMR" id="A0A832TB20"/>
<evidence type="ECO:0000256" key="5">
    <source>
        <dbReference type="ARBA" id="ARBA00022915"/>
    </source>
</evidence>
<dbReference type="OMA" id="HHPNKAD"/>
<dbReference type="InterPro" id="IPR036291">
    <property type="entry name" value="NAD(P)-bd_dom_sf"/>
</dbReference>
<feature type="binding site" evidence="13">
    <location>
        <begin position="100"/>
        <end position="102"/>
    </location>
    <ligand>
        <name>NAD(+)</name>
        <dbReference type="ChEBI" id="CHEBI:57540"/>
    </ligand>
</feature>
<dbReference type="InterPro" id="IPR022664">
    <property type="entry name" value="DapB_N_CS"/>
</dbReference>
<dbReference type="FunFam" id="3.30.360.10:FF:000004">
    <property type="entry name" value="4-hydroxy-tetrahydrodipicolinate reductase"/>
    <property type="match status" value="1"/>
</dbReference>
<comment type="function">
    <text evidence="13">Catalyzes the conversion of 4-hydroxy-tetrahydrodipicolinate (HTPA) to tetrahydrodipicolinate.</text>
</comment>
<evidence type="ECO:0000313" key="17">
    <source>
        <dbReference type="Proteomes" id="UP000619545"/>
    </source>
</evidence>
<evidence type="ECO:0000256" key="6">
    <source>
        <dbReference type="ARBA" id="ARBA00023002"/>
    </source>
</evidence>
<evidence type="ECO:0000259" key="15">
    <source>
        <dbReference type="Pfam" id="PF05173"/>
    </source>
</evidence>
<evidence type="ECO:0000256" key="7">
    <source>
        <dbReference type="ARBA" id="ARBA00023027"/>
    </source>
</evidence>
<feature type="active site" description="Proton donor/acceptor" evidence="13">
    <location>
        <position position="160"/>
    </location>
</feature>
<dbReference type="GO" id="GO:0008839">
    <property type="term" value="F:4-hydroxy-tetrahydrodipicolinate reductase"/>
    <property type="evidence" value="ECO:0007669"/>
    <property type="project" value="UniProtKB-UniRule"/>
</dbReference>
<dbReference type="UniPathway" id="UPA00034">
    <property type="reaction ID" value="UER00018"/>
</dbReference>
<feature type="active site" description="Proton donor" evidence="13">
    <location>
        <position position="164"/>
    </location>
</feature>
<feature type="binding site" evidence="13">
    <location>
        <begin position="126"/>
        <end position="129"/>
    </location>
    <ligand>
        <name>NAD(+)</name>
        <dbReference type="ChEBI" id="CHEBI:57540"/>
    </ligand>
</feature>
<comment type="catalytic activity">
    <reaction evidence="11 13">
        <text>(S)-2,3,4,5-tetrahydrodipicolinate + NADP(+) + H2O = (2S,4S)-4-hydroxy-2,3,4,5-tetrahydrodipicolinate + NADPH + H(+)</text>
        <dbReference type="Rhea" id="RHEA:35331"/>
        <dbReference type="ChEBI" id="CHEBI:15377"/>
        <dbReference type="ChEBI" id="CHEBI:15378"/>
        <dbReference type="ChEBI" id="CHEBI:16845"/>
        <dbReference type="ChEBI" id="CHEBI:57783"/>
        <dbReference type="ChEBI" id="CHEBI:58349"/>
        <dbReference type="ChEBI" id="CHEBI:67139"/>
        <dbReference type="EC" id="1.17.1.8"/>
    </reaction>
</comment>
<accession>A0A832TB20</accession>
<evidence type="ECO:0000256" key="13">
    <source>
        <dbReference type="HAMAP-Rule" id="MF_00102"/>
    </source>
</evidence>
<name>A0A832TB20_9EURY</name>
<evidence type="ECO:0000256" key="9">
    <source>
        <dbReference type="ARBA" id="ARBA00037922"/>
    </source>
</evidence>
<gene>
    <name evidence="13" type="primary">dapB</name>
    <name evidence="16" type="ORF">HA336_03320</name>
</gene>
<dbReference type="EC" id="1.17.1.8" evidence="10 13"/>
<dbReference type="InterPro" id="IPR023940">
    <property type="entry name" value="DHDPR_bac"/>
</dbReference>
<evidence type="ECO:0000256" key="10">
    <source>
        <dbReference type="ARBA" id="ARBA00038983"/>
    </source>
</evidence>
<reference evidence="16" key="1">
    <citation type="journal article" date="2020" name="bioRxiv">
        <title>A rank-normalized archaeal taxonomy based on genome phylogeny resolves widespread incomplete and uneven classifications.</title>
        <authorList>
            <person name="Rinke C."/>
            <person name="Chuvochina M."/>
            <person name="Mussig A.J."/>
            <person name="Chaumeil P.-A."/>
            <person name="Waite D.W."/>
            <person name="Whitman W.B."/>
            <person name="Parks D.H."/>
            <person name="Hugenholtz P."/>
        </authorList>
    </citation>
    <scope>NUCLEOTIDE SEQUENCE</scope>
    <source>
        <strain evidence="16">UBA8853</strain>
    </source>
</reference>
<keyword evidence="2 13" id="KW-0963">Cytoplasm</keyword>
<dbReference type="InterPro" id="IPR022663">
    <property type="entry name" value="DapB_C"/>
</dbReference>
<dbReference type="EMBL" id="DUJS01000003">
    <property type="protein sequence ID" value="HII70246.1"/>
    <property type="molecule type" value="Genomic_DNA"/>
</dbReference>
<comment type="caution">
    <text evidence="13">Was originally thought to be a dihydrodipicolinate reductase (DHDPR), catalyzing the conversion of dihydrodipicolinate to tetrahydrodipicolinate. However, it was shown in E.coli that the substrate of the enzymatic reaction is not dihydrodipicolinate (DHDP) but in fact (2S,4S)-4-hydroxy-2,3,4,5-tetrahydrodipicolinic acid (HTPA), the product released by the DapA-catalyzed reaction.</text>
</comment>
<evidence type="ECO:0000256" key="11">
    <source>
        <dbReference type="ARBA" id="ARBA00049080"/>
    </source>
</evidence>
<evidence type="ECO:0000256" key="8">
    <source>
        <dbReference type="ARBA" id="ARBA00023154"/>
    </source>
</evidence>
<feature type="domain" description="Dihydrodipicolinate reductase C-terminal" evidence="15">
    <location>
        <begin position="132"/>
        <end position="266"/>
    </location>
</feature>
<feature type="binding site" evidence="13">
    <location>
        <begin position="8"/>
        <end position="13"/>
    </location>
    <ligand>
        <name>NAD(+)</name>
        <dbReference type="ChEBI" id="CHEBI:57540"/>
    </ligand>
</feature>
<dbReference type="GO" id="GO:0009089">
    <property type="term" value="P:lysine biosynthetic process via diaminopimelate"/>
    <property type="evidence" value="ECO:0007669"/>
    <property type="project" value="UniProtKB-UniRule"/>
</dbReference>
<dbReference type="PANTHER" id="PTHR20836">
    <property type="entry name" value="DIHYDRODIPICOLINATE REDUCTASE"/>
    <property type="match status" value="1"/>
</dbReference>
<dbReference type="Pfam" id="PF01113">
    <property type="entry name" value="DapB_N"/>
    <property type="match status" value="1"/>
</dbReference>
<evidence type="ECO:0000256" key="1">
    <source>
        <dbReference type="ARBA" id="ARBA00006642"/>
    </source>
</evidence>
<dbReference type="Proteomes" id="UP000619545">
    <property type="component" value="Unassembled WGS sequence"/>
</dbReference>
<comment type="similarity">
    <text evidence="1 13">Belongs to the DapB family.</text>
</comment>
<dbReference type="SUPFAM" id="SSF55347">
    <property type="entry name" value="Glyceraldehyde-3-phosphate dehydrogenase-like, C-terminal domain"/>
    <property type="match status" value="1"/>
</dbReference>
<dbReference type="NCBIfam" id="TIGR00036">
    <property type="entry name" value="dapB"/>
    <property type="match status" value="1"/>
</dbReference>
<dbReference type="PIRSF" id="PIRSF000161">
    <property type="entry name" value="DHPR"/>
    <property type="match status" value="1"/>
</dbReference>
<dbReference type="Pfam" id="PF05173">
    <property type="entry name" value="DapB_C"/>
    <property type="match status" value="1"/>
</dbReference>
<comment type="subunit">
    <text evidence="13">Homotetramer.</text>
</comment>
<evidence type="ECO:0000256" key="4">
    <source>
        <dbReference type="ARBA" id="ARBA00022857"/>
    </source>
</evidence>
<feature type="domain" description="Dihydrodipicolinate reductase N-terminal" evidence="14">
    <location>
        <begin position="3"/>
        <end position="129"/>
    </location>
</feature>
<comment type="subcellular location">
    <subcellularLocation>
        <location evidence="13">Cytoplasm</location>
    </subcellularLocation>
</comment>
<comment type="pathway">
    <text evidence="9 13">Amino-acid biosynthesis; L-lysine biosynthesis via DAP pathway; (S)-tetrahydrodipicolinate from L-aspartate: step 4/4.</text>
</comment>
<feature type="binding site" evidence="13">
    <location>
        <position position="161"/>
    </location>
    <ligand>
        <name>(S)-2,3,4,5-tetrahydrodipicolinate</name>
        <dbReference type="ChEBI" id="CHEBI:16845"/>
    </ligand>
</feature>
<keyword evidence="3 13" id="KW-0028">Amino-acid biosynthesis</keyword>
<keyword evidence="5 13" id="KW-0220">Diaminopimelate biosynthesis</keyword>
<evidence type="ECO:0000259" key="14">
    <source>
        <dbReference type="Pfam" id="PF01113"/>
    </source>
</evidence>
<evidence type="ECO:0000256" key="3">
    <source>
        <dbReference type="ARBA" id="ARBA00022605"/>
    </source>
</evidence>
<dbReference type="CDD" id="cd02274">
    <property type="entry name" value="DHDPR_N"/>
    <property type="match status" value="1"/>
</dbReference>
<dbReference type="GeneID" id="1478017"/>
<dbReference type="Gene3D" id="3.30.360.10">
    <property type="entry name" value="Dihydrodipicolinate Reductase, domain 2"/>
    <property type="match status" value="1"/>
</dbReference>
<protein>
    <recommendedName>
        <fullName evidence="10 13">4-hydroxy-tetrahydrodipicolinate reductase</fullName>
        <shortName evidence="13">HTPA reductase</shortName>
        <ecNumber evidence="10 13">1.17.1.8</ecNumber>
    </recommendedName>
</protein>
<evidence type="ECO:0000256" key="12">
    <source>
        <dbReference type="ARBA" id="ARBA00049396"/>
    </source>
</evidence>
<evidence type="ECO:0000313" key="16">
    <source>
        <dbReference type="EMBL" id="HII70246.1"/>
    </source>
</evidence>
<dbReference type="RefSeq" id="WP_011019790.1">
    <property type="nucleotide sequence ID" value="NZ_DUJS01000003.1"/>
</dbReference>
<dbReference type="SUPFAM" id="SSF51735">
    <property type="entry name" value="NAD(P)-binding Rossmann-fold domains"/>
    <property type="match status" value="1"/>
</dbReference>
<proteinExistence type="inferred from homology"/>
<keyword evidence="4 13" id="KW-0521">NADP</keyword>
<keyword evidence="6 13" id="KW-0560">Oxidoreductase</keyword>
<feature type="binding site" evidence="13">
    <location>
        <begin position="170"/>
        <end position="171"/>
    </location>
    <ligand>
        <name>(S)-2,3,4,5-tetrahydrodipicolinate</name>
        <dbReference type="ChEBI" id="CHEBI:16845"/>
    </ligand>
</feature>
<dbReference type="PANTHER" id="PTHR20836:SF0">
    <property type="entry name" value="4-HYDROXY-TETRAHYDRODIPICOLINATE REDUCTASE 1, CHLOROPLASTIC-RELATED"/>
    <property type="match status" value="1"/>
</dbReference>
<dbReference type="HAMAP" id="MF_00102">
    <property type="entry name" value="DapB"/>
    <property type="match status" value="1"/>
</dbReference>
<dbReference type="PROSITE" id="PS01298">
    <property type="entry name" value="DAPB"/>
    <property type="match status" value="1"/>
</dbReference>
<feature type="binding site" evidence="13">
    <location>
        <position position="43"/>
    </location>
    <ligand>
        <name>NADP(+)</name>
        <dbReference type="ChEBI" id="CHEBI:58349"/>
    </ligand>
</feature>
<dbReference type="Gene3D" id="3.40.50.720">
    <property type="entry name" value="NAD(P)-binding Rossmann-like Domain"/>
    <property type="match status" value="1"/>
</dbReference>
<comment type="catalytic activity">
    <reaction evidence="12 13">
        <text>(S)-2,3,4,5-tetrahydrodipicolinate + NAD(+) + H2O = (2S,4S)-4-hydroxy-2,3,4,5-tetrahydrodipicolinate + NADH + H(+)</text>
        <dbReference type="Rhea" id="RHEA:35323"/>
        <dbReference type="ChEBI" id="CHEBI:15377"/>
        <dbReference type="ChEBI" id="CHEBI:15378"/>
        <dbReference type="ChEBI" id="CHEBI:16845"/>
        <dbReference type="ChEBI" id="CHEBI:57540"/>
        <dbReference type="ChEBI" id="CHEBI:57945"/>
        <dbReference type="ChEBI" id="CHEBI:67139"/>
        <dbReference type="EC" id="1.17.1.8"/>
    </reaction>
</comment>
<dbReference type="GO" id="GO:0019877">
    <property type="term" value="P:diaminopimelate biosynthetic process"/>
    <property type="evidence" value="ECO:0007669"/>
    <property type="project" value="UniProtKB-UniRule"/>
</dbReference>
<comment type="caution">
    <text evidence="13">Lacks conserved residue(s) required for the propagation of feature annotation.</text>
</comment>
<sequence>MIGVVVLGATGRMGRRICRMVIEDEELELVGAIASPTSKHLGRDVGLVIGVGETGVEIAPPTALPNIAKDADVAIDFTVREATLENAPKAARAGLDLVIGTTGFSDEDLRVLEHEIEEAGVSAVISPNMSLGVNLLFELTRQLARVLGDNGFDFEIVEIHHRHKVDAPSGTALELAAIIEEELGKGEKVFGREGNVGPRDDDEIGVLAVRGGEVVGDHTVMALGEYERIELTHRALSRDAFAKGALVAAKFVVEAPPGIYSMRDVLFGGKRGEGL</sequence>
<dbReference type="AlphaFoldDB" id="A0A832TB20"/>
<dbReference type="GO" id="GO:0005829">
    <property type="term" value="C:cytosol"/>
    <property type="evidence" value="ECO:0007669"/>
    <property type="project" value="TreeGrafter"/>
</dbReference>
<evidence type="ECO:0000256" key="2">
    <source>
        <dbReference type="ARBA" id="ARBA00022490"/>
    </source>
</evidence>
<dbReference type="GO" id="GO:0051287">
    <property type="term" value="F:NAD binding"/>
    <property type="evidence" value="ECO:0007669"/>
    <property type="project" value="UniProtKB-UniRule"/>
</dbReference>
<dbReference type="GO" id="GO:0050661">
    <property type="term" value="F:NADP binding"/>
    <property type="evidence" value="ECO:0007669"/>
    <property type="project" value="UniProtKB-UniRule"/>
</dbReference>
<dbReference type="GO" id="GO:0016726">
    <property type="term" value="F:oxidoreductase activity, acting on CH or CH2 groups, NAD or NADP as acceptor"/>
    <property type="evidence" value="ECO:0007669"/>
    <property type="project" value="UniProtKB-UniRule"/>
</dbReference>
<comment type="caution">
    <text evidence="16">The sequence shown here is derived from an EMBL/GenBank/DDBJ whole genome shotgun (WGS) entry which is preliminary data.</text>
</comment>
<dbReference type="InterPro" id="IPR000846">
    <property type="entry name" value="DapB_N"/>
</dbReference>
<organism evidence="16 17">
    <name type="scientific">Methanopyrus kandleri</name>
    <dbReference type="NCBI Taxonomy" id="2320"/>
    <lineage>
        <taxon>Archaea</taxon>
        <taxon>Methanobacteriati</taxon>
        <taxon>Methanobacteriota</taxon>
        <taxon>Methanomada group</taxon>
        <taxon>Methanopyri</taxon>
        <taxon>Methanopyrales</taxon>
        <taxon>Methanopyraceae</taxon>
        <taxon>Methanopyrus</taxon>
    </lineage>
</organism>
<keyword evidence="8 13" id="KW-0457">Lysine biosynthesis</keyword>
<keyword evidence="7 13" id="KW-0520">NAD</keyword>